<evidence type="ECO:0000256" key="2">
    <source>
        <dbReference type="ARBA" id="ARBA00023002"/>
    </source>
</evidence>
<proteinExistence type="inferred from homology"/>
<evidence type="ECO:0000256" key="1">
    <source>
        <dbReference type="ARBA" id="ARBA00006484"/>
    </source>
</evidence>
<accession>A0ABM9SC37</accession>
<feature type="region of interest" description="Disordered" evidence="3">
    <location>
        <begin position="1"/>
        <end position="58"/>
    </location>
</feature>
<sequence>MSDESGERRASVSSEVGERQAPVSDEFAGQQAPVSSEFAGQQAPVSSESGERQAPVSSEFAGRRAFVTGGTSGIGAATAVLLAELGADVTALGLAPADSADLPDHPRVHVVEHDVLDRAGLTGLLSTDQPLDVLVNCAGVSHDRGEYDLVRWQRVIEINLTATMVACQAARPALAENGGAIVNVSSMFAFFGSRDRPAYSASKGGVSQLTKSLAAEYAADGIRVNAVAPGFVVTPLARGVLDDPEATAQVLARVPAGRLGQPREVASVVAFLCSAAASYVTGAVVPVDGGYLAV</sequence>
<dbReference type="InterPro" id="IPR020904">
    <property type="entry name" value="Sc_DH/Rdtase_CS"/>
</dbReference>
<dbReference type="PANTHER" id="PTHR24321:SF8">
    <property type="entry name" value="ESTRADIOL 17-BETA-DEHYDROGENASE 8-RELATED"/>
    <property type="match status" value="1"/>
</dbReference>
<dbReference type="PRINTS" id="PR00081">
    <property type="entry name" value="GDHRDH"/>
</dbReference>
<keyword evidence="2" id="KW-0560">Oxidoreductase</keyword>
<dbReference type="CDD" id="cd05233">
    <property type="entry name" value="SDR_c"/>
    <property type="match status" value="1"/>
</dbReference>
<dbReference type="InterPro" id="IPR002347">
    <property type="entry name" value="SDR_fam"/>
</dbReference>
<dbReference type="Proteomes" id="UP001321542">
    <property type="component" value="Chromosome"/>
</dbReference>
<feature type="compositionally biased region" description="Basic and acidic residues" evidence="3">
    <location>
        <begin position="1"/>
        <end position="10"/>
    </location>
</feature>
<dbReference type="SUPFAM" id="SSF51735">
    <property type="entry name" value="NAD(P)-binding Rossmann-fold domains"/>
    <property type="match status" value="1"/>
</dbReference>
<dbReference type="PROSITE" id="PS00061">
    <property type="entry name" value="ADH_SHORT"/>
    <property type="match status" value="1"/>
</dbReference>
<reference evidence="4 5" key="1">
    <citation type="journal article" date="2010" name="ChemBioChem">
        <title>Cloning and characterization of the biosynthetic gene cluster of 16-membered macrolide antibiotic FD-891: involvement of a dual functional cytochrome P450 monooxygenase catalyzing epoxidation and hydroxylation.</title>
        <authorList>
            <person name="Kudo F."/>
            <person name="Motegi A."/>
            <person name="Mizoue K."/>
            <person name="Eguchi T."/>
        </authorList>
    </citation>
    <scope>NUCLEOTIDE SEQUENCE [LARGE SCALE GENOMIC DNA]</scope>
    <source>
        <strain evidence="4 5">A-8890</strain>
    </source>
</reference>
<comment type="similarity">
    <text evidence="1">Belongs to the short-chain dehydrogenases/reductases (SDR) family.</text>
</comment>
<dbReference type="InterPro" id="IPR036291">
    <property type="entry name" value="NAD(P)-bd_dom_sf"/>
</dbReference>
<organism evidence="4 5">
    <name type="scientific">Streptomyces graminofaciens</name>
    <dbReference type="NCBI Taxonomy" id="68212"/>
    <lineage>
        <taxon>Bacteria</taxon>
        <taxon>Bacillati</taxon>
        <taxon>Actinomycetota</taxon>
        <taxon>Actinomycetes</taxon>
        <taxon>Kitasatosporales</taxon>
        <taxon>Streptomycetaceae</taxon>
        <taxon>Streptomyces</taxon>
    </lineage>
</organism>
<name>A0ABM9SC37_9ACTN</name>
<protein>
    <recommendedName>
        <fullName evidence="6">2-deoxy-D-gluconate 3-dehydrogenase</fullName>
    </recommendedName>
</protein>
<evidence type="ECO:0000313" key="4">
    <source>
        <dbReference type="EMBL" id="BBC34045.1"/>
    </source>
</evidence>
<dbReference type="EMBL" id="AP018448">
    <property type="protein sequence ID" value="BBC34045.1"/>
    <property type="molecule type" value="Genomic_DNA"/>
</dbReference>
<dbReference type="PRINTS" id="PR00080">
    <property type="entry name" value="SDRFAMILY"/>
</dbReference>
<dbReference type="Gene3D" id="3.40.50.720">
    <property type="entry name" value="NAD(P)-binding Rossmann-like Domain"/>
    <property type="match status" value="1"/>
</dbReference>
<dbReference type="RefSeq" id="WP_286253873.1">
    <property type="nucleotide sequence ID" value="NZ_AP018448.1"/>
</dbReference>
<dbReference type="Pfam" id="PF13561">
    <property type="entry name" value="adh_short_C2"/>
    <property type="match status" value="1"/>
</dbReference>
<reference evidence="4 5" key="2">
    <citation type="journal article" date="2023" name="ChemBioChem">
        <title>Acyltransferase Domain Exchange between Two Independent Type I Polyketide Synthases in the Same Producer Strain of Macrolide Antibiotics.</title>
        <authorList>
            <person name="Kudo F."/>
            <person name="Kishikawa K."/>
            <person name="Tsuboi K."/>
            <person name="Kido T."/>
            <person name="Usui T."/>
            <person name="Hashimoto J."/>
            <person name="Shin-Ya K."/>
            <person name="Miyanaga A."/>
            <person name="Eguchi T."/>
        </authorList>
    </citation>
    <scope>NUCLEOTIDE SEQUENCE [LARGE SCALE GENOMIC DNA]</scope>
    <source>
        <strain evidence="4 5">A-8890</strain>
    </source>
</reference>
<dbReference type="PANTHER" id="PTHR24321">
    <property type="entry name" value="DEHYDROGENASES, SHORT CHAIN"/>
    <property type="match status" value="1"/>
</dbReference>
<evidence type="ECO:0000256" key="3">
    <source>
        <dbReference type="SAM" id="MobiDB-lite"/>
    </source>
</evidence>
<keyword evidence="5" id="KW-1185">Reference proteome</keyword>
<evidence type="ECO:0008006" key="6">
    <source>
        <dbReference type="Google" id="ProtNLM"/>
    </source>
</evidence>
<evidence type="ECO:0000313" key="5">
    <source>
        <dbReference type="Proteomes" id="UP001321542"/>
    </source>
</evidence>
<gene>
    <name evidence="4" type="ORF">SGFS_053390</name>
</gene>